<dbReference type="HAMAP" id="MF_00445">
    <property type="entry name" value="NDH1_NuoN_1"/>
    <property type="match status" value="1"/>
</dbReference>
<gene>
    <name evidence="5" type="primary">nuoN</name>
    <name evidence="8" type="ORF">HNR32_001624</name>
</gene>
<dbReference type="Proteomes" id="UP000559117">
    <property type="component" value="Unassembled WGS sequence"/>
</dbReference>
<dbReference type="InterPro" id="IPR010096">
    <property type="entry name" value="NADH-Q_OxRdtase_suN/2"/>
</dbReference>
<feature type="domain" description="NADH:quinone oxidoreductase/Mrp antiporter transmembrane" evidence="7">
    <location>
        <begin position="121"/>
        <end position="412"/>
    </location>
</feature>
<evidence type="ECO:0000256" key="3">
    <source>
        <dbReference type="ARBA" id="ARBA00022989"/>
    </source>
</evidence>
<evidence type="ECO:0000313" key="8">
    <source>
        <dbReference type="EMBL" id="MBB5336475.1"/>
    </source>
</evidence>
<evidence type="ECO:0000256" key="4">
    <source>
        <dbReference type="ARBA" id="ARBA00023136"/>
    </source>
</evidence>
<dbReference type="GO" id="GO:0012505">
    <property type="term" value="C:endomembrane system"/>
    <property type="evidence" value="ECO:0007669"/>
    <property type="project" value="UniProtKB-SubCell"/>
</dbReference>
<keyword evidence="5" id="KW-0520">NAD</keyword>
<evidence type="ECO:0000256" key="2">
    <source>
        <dbReference type="ARBA" id="ARBA00022692"/>
    </source>
</evidence>
<feature type="transmembrane region" description="Helical" evidence="5">
    <location>
        <begin position="156"/>
        <end position="179"/>
    </location>
</feature>
<feature type="transmembrane region" description="Helical" evidence="5">
    <location>
        <begin position="127"/>
        <end position="144"/>
    </location>
</feature>
<feature type="transmembrane region" description="Helical" evidence="5">
    <location>
        <begin position="437"/>
        <end position="456"/>
    </location>
</feature>
<feature type="transmembrane region" description="Helical" evidence="5">
    <location>
        <begin position="74"/>
        <end position="92"/>
    </location>
</feature>
<feature type="transmembrane region" description="Helical" evidence="5">
    <location>
        <begin position="104"/>
        <end position="121"/>
    </location>
</feature>
<dbReference type="GO" id="GO:0005886">
    <property type="term" value="C:plasma membrane"/>
    <property type="evidence" value="ECO:0007669"/>
    <property type="project" value="UniProtKB-SubCell"/>
</dbReference>
<feature type="transmembrane region" description="Helical" evidence="5">
    <location>
        <begin position="264"/>
        <end position="282"/>
    </location>
</feature>
<dbReference type="GO" id="GO:0042773">
    <property type="term" value="P:ATP synthesis coupled electron transport"/>
    <property type="evidence" value="ECO:0007669"/>
    <property type="project" value="InterPro"/>
</dbReference>
<dbReference type="GO" id="GO:0048038">
    <property type="term" value="F:quinone binding"/>
    <property type="evidence" value="ECO:0007669"/>
    <property type="project" value="UniProtKB-KW"/>
</dbReference>
<evidence type="ECO:0000256" key="1">
    <source>
        <dbReference type="ARBA" id="ARBA00004127"/>
    </source>
</evidence>
<keyword evidence="5" id="KW-1003">Cell membrane</keyword>
<organism evidence="8 9">
    <name type="scientific">Pectinatus brassicae</name>
    <dbReference type="NCBI Taxonomy" id="862415"/>
    <lineage>
        <taxon>Bacteria</taxon>
        <taxon>Bacillati</taxon>
        <taxon>Bacillota</taxon>
        <taxon>Negativicutes</taxon>
        <taxon>Selenomonadales</taxon>
        <taxon>Selenomonadaceae</taxon>
        <taxon>Pectinatus</taxon>
    </lineage>
</organism>
<comment type="catalytic activity">
    <reaction evidence="5">
        <text>a quinone + NADH + 5 H(+)(in) = a quinol + NAD(+) + 4 H(+)(out)</text>
        <dbReference type="Rhea" id="RHEA:57888"/>
        <dbReference type="ChEBI" id="CHEBI:15378"/>
        <dbReference type="ChEBI" id="CHEBI:24646"/>
        <dbReference type="ChEBI" id="CHEBI:57540"/>
        <dbReference type="ChEBI" id="CHEBI:57945"/>
        <dbReference type="ChEBI" id="CHEBI:132124"/>
    </reaction>
</comment>
<dbReference type="AlphaFoldDB" id="A0A840UVK5"/>
<keyword evidence="3 5" id="KW-1133">Transmembrane helix</keyword>
<dbReference type="NCBIfam" id="TIGR01770">
    <property type="entry name" value="NDH_I_N"/>
    <property type="match status" value="1"/>
</dbReference>
<dbReference type="EMBL" id="JACHFH010000018">
    <property type="protein sequence ID" value="MBB5336475.1"/>
    <property type="molecule type" value="Genomic_DNA"/>
</dbReference>
<keyword evidence="5" id="KW-0813">Transport</keyword>
<dbReference type="RefSeq" id="WP_183861445.1">
    <property type="nucleotide sequence ID" value="NZ_JACHFH010000018.1"/>
</dbReference>
<dbReference type="Pfam" id="PF00361">
    <property type="entry name" value="Proton_antipo_M"/>
    <property type="match status" value="1"/>
</dbReference>
<dbReference type="InterPro" id="IPR001750">
    <property type="entry name" value="ND/Mrp_TM"/>
</dbReference>
<evidence type="ECO:0000256" key="6">
    <source>
        <dbReference type="RuleBase" id="RU000320"/>
    </source>
</evidence>
<comment type="function">
    <text evidence="5">NDH-1 shuttles electrons from NADH, via FMN and iron-sulfur (Fe-S) centers, to quinones in the respiratory chain. The immediate electron acceptor for the enzyme in this species is believed to be a menaquinone. Couples the redox reaction to proton translocation (for every two electrons transferred, four hydrogen ions are translocated across the cytoplasmic membrane), and thus conserves the redox energy in a proton gradient.</text>
</comment>
<dbReference type="GO" id="GO:0008137">
    <property type="term" value="F:NADH dehydrogenase (ubiquinone) activity"/>
    <property type="evidence" value="ECO:0007669"/>
    <property type="project" value="InterPro"/>
</dbReference>
<feature type="transmembrane region" description="Helical" evidence="5">
    <location>
        <begin position="35"/>
        <end position="54"/>
    </location>
</feature>
<comment type="subcellular location">
    <subcellularLocation>
        <location evidence="5">Cell membrane</location>
        <topology evidence="5">Multi-pass membrane protein</topology>
    </subcellularLocation>
    <subcellularLocation>
        <location evidence="1">Endomembrane system</location>
        <topology evidence="1">Multi-pass membrane protein</topology>
    </subcellularLocation>
    <subcellularLocation>
        <location evidence="6">Membrane</location>
        <topology evidence="6">Multi-pass membrane protein</topology>
    </subcellularLocation>
</comment>
<keyword evidence="9" id="KW-1185">Reference proteome</keyword>
<comment type="subunit">
    <text evidence="5">NDH-1 is composed of 14 different subunits. Subunits NuoA, H, J, K, L, M, N constitute the membrane sector of the complex.</text>
</comment>
<feature type="transmembrane region" description="Helical" evidence="5">
    <location>
        <begin position="237"/>
        <end position="258"/>
    </location>
</feature>
<accession>A0A840UVK5</accession>
<evidence type="ECO:0000256" key="5">
    <source>
        <dbReference type="HAMAP-Rule" id="MF_00445"/>
    </source>
</evidence>
<protein>
    <recommendedName>
        <fullName evidence="5">NADH-quinone oxidoreductase subunit N</fullName>
        <ecNumber evidence="5">7.1.1.-</ecNumber>
    </recommendedName>
    <alternativeName>
        <fullName evidence="5">NADH dehydrogenase I subunit N</fullName>
    </alternativeName>
    <alternativeName>
        <fullName evidence="5">NDH-1 subunit N</fullName>
    </alternativeName>
</protein>
<feature type="transmembrane region" description="Helical" evidence="5">
    <location>
        <begin position="397"/>
        <end position="417"/>
    </location>
</feature>
<reference evidence="8 9" key="1">
    <citation type="submission" date="2020-08" db="EMBL/GenBank/DDBJ databases">
        <title>Genomic Encyclopedia of Type Strains, Phase IV (KMG-IV): sequencing the most valuable type-strain genomes for metagenomic binning, comparative biology and taxonomic classification.</title>
        <authorList>
            <person name="Goeker M."/>
        </authorList>
    </citation>
    <scope>NUCLEOTIDE SEQUENCE [LARGE SCALE GENOMIC DNA]</scope>
    <source>
        <strain evidence="8 9">DSM 24661</strain>
    </source>
</reference>
<keyword evidence="4 5" id="KW-0472">Membrane</keyword>
<proteinExistence type="inferred from homology"/>
<keyword evidence="5" id="KW-0874">Quinone</keyword>
<feature type="transmembrane region" description="Helical" evidence="5">
    <location>
        <begin position="194"/>
        <end position="216"/>
    </location>
</feature>
<evidence type="ECO:0000313" key="9">
    <source>
        <dbReference type="Proteomes" id="UP000559117"/>
    </source>
</evidence>
<feature type="transmembrane region" description="Helical" evidence="5">
    <location>
        <begin position="6"/>
        <end position="28"/>
    </location>
</feature>
<keyword evidence="5" id="KW-1278">Translocase</keyword>
<dbReference type="GO" id="GO:0050136">
    <property type="term" value="F:NADH dehydrogenase (quinone) (non-electrogenic) activity"/>
    <property type="evidence" value="ECO:0007669"/>
    <property type="project" value="UniProtKB-UniRule"/>
</dbReference>
<feature type="transmembrane region" description="Helical" evidence="5">
    <location>
        <begin position="294"/>
        <end position="314"/>
    </location>
</feature>
<name>A0A840UVK5_9FIRM</name>
<keyword evidence="2 5" id="KW-0812">Transmembrane</keyword>
<dbReference type="EC" id="7.1.1.-" evidence="5"/>
<sequence length="473" mass="52388">MNIYILYPEITVLLLTLLIVIMDLLLPVQETRRSLAYIAVMVLGCLFISLFYQYHFGISPYFYNKLFYFDNYAIFFKQLFLLAVIFTIMLSLDYADDLRYSGEYYAMLLFSLLGMMVLASANDFVTMFIGLELMTISFYILAAFKNNDENSSEAGIKYLIMGSVATAVTLYGISLIYGAGHSLDFNVLAAETRFFVPLMLTGIVLLIIGMFFKLSIMPFHMWSPDVYEGAPTPITGLLAMGSKAAAIAVFIRILFVAFLHTANYFLPVLAVFAAICMIGGNIAAIKQKNIKRMLAYSSIAQVGYILVGFCAASPQGIKSVLFYVFLYIVANIGAFAVLTVVDKQNKGTDDKAIAGLSKSAPLLAMVMTISLLSMAGIPPTVGFVGKLYLFLAVVEQGYIWLAFIGFIMSMISVYYYLRVVKVMYIGKANNDYINVSAAIKITVIISMLTTLLLGIWPQYLSVLTNFAAISFAL</sequence>
<evidence type="ECO:0000259" key="7">
    <source>
        <dbReference type="Pfam" id="PF00361"/>
    </source>
</evidence>
<feature type="transmembrane region" description="Helical" evidence="5">
    <location>
        <begin position="362"/>
        <end position="385"/>
    </location>
</feature>
<dbReference type="PANTHER" id="PTHR22773">
    <property type="entry name" value="NADH DEHYDROGENASE"/>
    <property type="match status" value="1"/>
</dbReference>
<feature type="transmembrane region" description="Helical" evidence="5">
    <location>
        <begin position="320"/>
        <end position="341"/>
    </location>
</feature>
<comment type="similarity">
    <text evidence="5">Belongs to the complex I subunit 2 family.</text>
</comment>
<comment type="caution">
    <text evidence="8">The sequence shown here is derived from an EMBL/GenBank/DDBJ whole genome shotgun (WGS) entry which is preliminary data.</text>
</comment>